<evidence type="ECO:0000313" key="7">
    <source>
        <dbReference type="EMBL" id="NMH59768.1"/>
    </source>
</evidence>
<evidence type="ECO:0000256" key="1">
    <source>
        <dbReference type="ARBA" id="ARBA00001933"/>
    </source>
</evidence>
<keyword evidence="7" id="KW-0808">Transferase</keyword>
<dbReference type="CDD" id="cd00609">
    <property type="entry name" value="AAT_like"/>
    <property type="match status" value="1"/>
</dbReference>
<comment type="caution">
    <text evidence="7">The sequence shown here is derived from an EMBL/GenBank/DDBJ whole genome shotgun (WGS) entry which is preliminary data.</text>
</comment>
<dbReference type="Pfam" id="PF00155">
    <property type="entry name" value="Aminotran_1_2"/>
    <property type="match status" value="1"/>
</dbReference>
<gene>
    <name evidence="7" type="ORF">HCJ96_07045</name>
</gene>
<evidence type="ECO:0000256" key="2">
    <source>
        <dbReference type="ARBA" id="ARBA00012224"/>
    </source>
</evidence>
<dbReference type="EMBL" id="JAATNW010000003">
    <property type="protein sequence ID" value="NMH59768.1"/>
    <property type="molecule type" value="Genomic_DNA"/>
</dbReference>
<dbReference type="InterPro" id="IPR051798">
    <property type="entry name" value="Class-II_PLP-Dep_Aminotrans"/>
</dbReference>
<keyword evidence="4" id="KW-0456">Lyase</keyword>
<dbReference type="InterPro" id="IPR015421">
    <property type="entry name" value="PyrdxlP-dep_Trfase_major"/>
</dbReference>
<accession>A0ABX1R1Y3</accession>
<dbReference type="Gene3D" id="3.90.1150.10">
    <property type="entry name" value="Aspartate Aminotransferase, domain 1"/>
    <property type="match status" value="1"/>
</dbReference>
<dbReference type="InterPro" id="IPR004839">
    <property type="entry name" value="Aminotransferase_I/II_large"/>
</dbReference>
<comment type="cofactor">
    <cofactor evidence="1">
        <name>pyridoxal 5'-phosphate</name>
        <dbReference type="ChEBI" id="CHEBI:597326"/>
    </cofactor>
</comment>
<name>A0ABX1R1Y3_9ALTE</name>
<reference evidence="7 8" key="1">
    <citation type="submission" date="2020-03" db="EMBL/GenBank/DDBJ databases">
        <title>Alteromonas ponticola sp. nov., isolated from seawater.</title>
        <authorList>
            <person name="Yoon J.-H."/>
            <person name="Kim Y.-O."/>
        </authorList>
    </citation>
    <scope>NUCLEOTIDE SEQUENCE [LARGE SCALE GENOMIC DNA]</scope>
    <source>
        <strain evidence="7 8">MYP5</strain>
    </source>
</reference>
<dbReference type="SUPFAM" id="SSF53383">
    <property type="entry name" value="PLP-dependent transferases"/>
    <property type="match status" value="1"/>
</dbReference>
<organism evidence="7 8">
    <name type="scientific">Alteromonas ponticola</name>
    <dbReference type="NCBI Taxonomy" id="2720613"/>
    <lineage>
        <taxon>Bacteria</taxon>
        <taxon>Pseudomonadati</taxon>
        <taxon>Pseudomonadota</taxon>
        <taxon>Gammaproteobacteria</taxon>
        <taxon>Alteromonadales</taxon>
        <taxon>Alteromonadaceae</taxon>
        <taxon>Alteromonas/Salinimonas group</taxon>
        <taxon>Alteromonas</taxon>
    </lineage>
</organism>
<dbReference type="RefSeq" id="WP_169210322.1">
    <property type="nucleotide sequence ID" value="NZ_JAATNW010000003.1"/>
</dbReference>
<evidence type="ECO:0000259" key="6">
    <source>
        <dbReference type="Pfam" id="PF00155"/>
    </source>
</evidence>
<dbReference type="GO" id="GO:0008483">
    <property type="term" value="F:transaminase activity"/>
    <property type="evidence" value="ECO:0007669"/>
    <property type="project" value="UniProtKB-KW"/>
</dbReference>
<keyword evidence="8" id="KW-1185">Reference proteome</keyword>
<keyword evidence="7" id="KW-0032">Aminotransferase</keyword>
<evidence type="ECO:0000256" key="5">
    <source>
        <dbReference type="ARBA" id="ARBA00037974"/>
    </source>
</evidence>
<keyword evidence="3" id="KW-0663">Pyridoxal phosphate</keyword>
<evidence type="ECO:0000313" key="8">
    <source>
        <dbReference type="Proteomes" id="UP000709336"/>
    </source>
</evidence>
<dbReference type="InterPro" id="IPR015422">
    <property type="entry name" value="PyrdxlP-dep_Trfase_small"/>
</dbReference>
<dbReference type="PANTHER" id="PTHR43525">
    <property type="entry name" value="PROTEIN MALY"/>
    <property type="match status" value="1"/>
</dbReference>
<evidence type="ECO:0000256" key="3">
    <source>
        <dbReference type="ARBA" id="ARBA00022898"/>
    </source>
</evidence>
<dbReference type="EC" id="4.4.1.13" evidence="2"/>
<dbReference type="InterPro" id="IPR015424">
    <property type="entry name" value="PyrdxlP-dep_Trfase"/>
</dbReference>
<sequence length="376" mass="41773">MFNFDNPPSRANTYSFKWKKYEGQDIIPAWVADTEFECAAPILDAIHAETNTGVMGYTLPNQYTPAKDAVIRWLAEKHDWTVEADWIVWVPGVVPAFNVFCKAFSQHDSKVIVQTPNYPPLLAAPKLNGLERLTAGTIKLDGRWTLDFDELEKHAADPLCSQLILCNPMNPVGSVFTAAEIDHIAQLCEKHDLLLCSDEVHCDLILDTDVKHIPAGRVASLEQRSVTLMAASKTFNIAGLGTAFAIIPNRKVRQQFVNATMGMLPWVSKIGLVATEAAFTQCDDWHQSLLDYLRGNRDLLVSEINKIEGLSMLAPQATYLGWIDASGLKVDNPQQWAEGKGVGPSPGADFNDPEFIRINYGCSRGMLQEMLKRLKT</sequence>
<protein>
    <recommendedName>
        <fullName evidence="2">cysteine-S-conjugate beta-lyase</fullName>
        <ecNumber evidence="2">4.4.1.13</ecNumber>
    </recommendedName>
</protein>
<dbReference type="Gene3D" id="3.40.640.10">
    <property type="entry name" value="Type I PLP-dependent aspartate aminotransferase-like (Major domain)"/>
    <property type="match status" value="1"/>
</dbReference>
<dbReference type="PANTHER" id="PTHR43525:SF1">
    <property type="entry name" value="PROTEIN MALY"/>
    <property type="match status" value="1"/>
</dbReference>
<evidence type="ECO:0000256" key="4">
    <source>
        <dbReference type="ARBA" id="ARBA00023239"/>
    </source>
</evidence>
<feature type="domain" description="Aminotransferase class I/classII large" evidence="6">
    <location>
        <begin position="48"/>
        <end position="374"/>
    </location>
</feature>
<comment type="similarity">
    <text evidence="5">Belongs to the class-II pyridoxal-phosphate-dependent aminotransferase family. MalY/PatB cystathionine beta-lyase subfamily.</text>
</comment>
<proteinExistence type="inferred from homology"/>
<dbReference type="Proteomes" id="UP000709336">
    <property type="component" value="Unassembled WGS sequence"/>
</dbReference>